<evidence type="ECO:0000259" key="11">
    <source>
        <dbReference type="Pfam" id="PF08544"/>
    </source>
</evidence>
<evidence type="ECO:0000256" key="9">
    <source>
        <dbReference type="HAMAP-Rule" id="MF_00061"/>
    </source>
</evidence>
<dbReference type="GO" id="GO:0016114">
    <property type="term" value="P:terpenoid biosynthetic process"/>
    <property type="evidence" value="ECO:0007669"/>
    <property type="project" value="UniProtKB-UniRule"/>
</dbReference>
<dbReference type="SUPFAM" id="SSF54211">
    <property type="entry name" value="Ribosomal protein S5 domain 2-like"/>
    <property type="match status" value="1"/>
</dbReference>
<dbReference type="EC" id="2.7.1.148" evidence="2 9"/>
<comment type="similarity">
    <text evidence="1 9">Belongs to the GHMP kinase family. IspE subfamily.</text>
</comment>
<keyword evidence="6 9" id="KW-0418">Kinase</keyword>
<dbReference type="PANTHER" id="PTHR43527:SF2">
    <property type="entry name" value="4-DIPHOSPHOCYTIDYL-2-C-METHYL-D-ERYTHRITOL KINASE, CHLOROPLASTIC"/>
    <property type="match status" value="1"/>
</dbReference>
<keyword evidence="9" id="KW-0414">Isoprene biosynthesis</keyword>
<evidence type="ECO:0000256" key="2">
    <source>
        <dbReference type="ARBA" id="ARBA00012052"/>
    </source>
</evidence>
<dbReference type="GO" id="GO:0050515">
    <property type="term" value="F:4-(cytidine 5'-diphospho)-2-C-methyl-D-erythritol kinase activity"/>
    <property type="evidence" value="ECO:0007669"/>
    <property type="project" value="UniProtKB-UniRule"/>
</dbReference>
<evidence type="ECO:0000256" key="6">
    <source>
        <dbReference type="ARBA" id="ARBA00022777"/>
    </source>
</evidence>
<evidence type="ECO:0000313" key="12">
    <source>
        <dbReference type="EMBL" id="HIU38052.1"/>
    </source>
</evidence>
<dbReference type="InterPro" id="IPR004424">
    <property type="entry name" value="IspE"/>
</dbReference>
<evidence type="ECO:0000256" key="8">
    <source>
        <dbReference type="ARBA" id="ARBA00032554"/>
    </source>
</evidence>
<feature type="active site" evidence="9">
    <location>
        <position position="8"/>
    </location>
</feature>
<dbReference type="Proteomes" id="UP000824076">
    <property type="component" value="Unassembled WGS sequence"/>
</dbReference>
<feature type="binding site" evidence="9">
    <location>
        <begin position="90"/>
        <end position="100"/>
    </location>
    <ligand>
        <name>ATP</name>
        <dbReference type="ChEBI" id="CHEBI:30616"/>
    </ligand>
</feature>
<organism evidence="12 13">
    <name type="scientific">Candidatus Limisoma intestinavium</name>
    <dbReference type="NCBI Taxonomy" id="2840856"/>
    <lineage>
        <taxon>Bacteria</taxon>
        <taxon>Pseudomonadati</taxon>
        <taxon>Bacteroidota</taxon>
        <taxon>Bacteroidia</taxon>
        <taxon>Bacteroidales</taxon>
        <taxon>Candidatus Limisoma</taxon>
    </lineage>
</organism>
<keyword evidence="5 9" id="KW-0547">Nucleotide-binding</keyword>
<dbReference type="Gene3D" id="3.30.70.890">
    <property type="entry name" value="GHMP kinase, C-terminal domain"/>
    <property type="match status" value="1"/>
</dbReference>
<comment type="pathway">
    <text evidence="9">Isoprenoid biosynthesis; isopentenyl diphosphate biosynthesis via DXP pathway; isopentenyl diphosphate from 1-deoxy-D-xylulose 5-phosphate: step 3/6.</text>
</comment>
<evidence type="ECO:0000256" key="7">
    <source>
        <dbReference type="ARBA" id="ARBA00022840"/>
    </source>
</evidence>
<evidence type="ECO:0000313" key="13">
    <source>
        <dbReference type="Proteomes" id="UP000824076"/>
    </source>
</evidence>
<comment type="catalytic activity">
    <reaction evidence="9">
        <text>4-CDP-2-C-methyl-D-erythritol + ATP = 4-CDP-2-C-methyl-D-erythritol 2-phosphate + ADP + H(+)</text>
        <dbReference type="Rhea" id="RHEA:18437"/>
        <dbReference type="ChEBI" id="CHEBI:15378"/>
        <dbReference type="ChEBI" id="CHEBI:30616"/>
        <dbReference type="ChEBI" id="CHEBI:57823"/>
        <dbReference type="ChEBI" id="CHEBI:57919"/>
        <dbReference type="ChEBI" id="CHEBI:456216"/>
        <dbReference type="EC" id="2.7.1.148"/>
    </reaction>
</comment>
<comment type="caution">
    <text evidence="12">The sequence shown here is derived from an EMBL/GenBank/DDBJ whole genome shotgun (WGS) entry which is preliminary data.</text>
</comment>
<dbReference type="Gene3D" id="3.30.230.10">
    <property type="match status" value="1"/>
</dbReference>
<comment type="function">
    <text evidence="9">Catalyzes the phosphorylation of the position 2 hydroxy group of 4-diphosphocytidyl-2C-methyl-D-erythritol.</text>
</comment>
<keyword evidence="4 9" id="KW-0808">Transferase</keyword>
<dbReference type="GO" id="GO:0019288">
    <property type="term" value="P:isopentenyl diphosphate biosynthetic process, methylerythritol 4-phosphate pathway"/>
    <property type="evidence" value="ECO:0007669"/>
    <property type="project" value="UniProtKB-UniRule"/>
</dbReference>
<evidence type="ECO:0000256" key="4">
    <source>
        <dbReference type="ARBA" id="ARBA00022679"/>
    </source>
</evidence>
<gene>
    <name evidence="9" type="primary">ispE</name>
    <name evidence="12" type="ORF">IAD18_00090</name>
</gene>
<accession>A0A9D1LGP8</accession>
<reference evidence="12" key="2">
    <citation type="journal article" date="2021" name="PeerJ">
        <title>Extensive microbial diversity within the chicken gut microbiome revealed by metagenomics and culture.</title>
        <authorList>
            <person name="Gilroy R."/>
            <person name="Ravi A."/>
            <person name="Getino M."/>
            <person name="Pursley I."/>
            <person name="Horton D.L."/>
            <person name="Alikhan N.F."/>
            <person name="Baker D."/>
            <person name="Gharbi K."/>
            <person name="Hall N."/>
            <person name="Watson M."/>
            <person name="Adriaenssens E.M."/>
            <person name="Foster-Nyarko E."/>
            <person name="Jarju S."/>
            <person name="Secka A."/>
            <person name="Antonio M."/>
            <person name="Oren A."/>
            <person name="Chaudhuri R.R."/>
            <person name="La Ragione R."/>
            <person name="Hildebrand F."/>
            <person name="Pallen M.J."/>
        </authorList>
    </citation>
    <scope>NUCLEOTIDE SEQUENCE</scope>
    <source>
        <strain evidence="12">17073</strain>
    </source>
</reference>
<dbReference type="InterPro" id="IPR013750">
    <property type="entry name" value="GHMP_kinase_C_dom"/>
</dbReference>
<evidence type="ECO:0000256" key="5">
    <source>
        <dbReference type="ARBA" id="ARBA00022741"/>
    </source>
</evidence>
<feature type="domain" description="GHMP kinase N-terminal" evidence="10">
    <location>
        <begin position="63"/>
        <end position="139"/>
    </location>
</feature>
<dbReference type="NCBIfam" id="TIGR00154">
    <property type="entry name" value="ispE"/>
    <property type="match status" value="1"/>
</dbReference>
<sequence length="271" mass="29769">MITFPNAKINLGLFIERKRPDGYHDISTIFYPIPLVDAVEIIPAPETELFLYGNPVDCPPEKNLVVKAYRLMAKEFHLPNAAIHLYKHIPDGAGLGGGSADAAFLLKMLNEMHALGLDEEELAKRAVALGADCPFFIYNRPMIARGIGNIFTPAQVSLKGSTIVVIKPEISIPTALAYAGTTPKIPENDIADIVALDPREWKHALSNDFEASIFPKFPELEEIKKSLYASGAYYASMSGSGSAIFGLYDNDNMADQFAARCAHKRLFKLKL</sequence>
<dbReference type="SUPFAM" id="SSF55060">
    <property type="entry name" value="GHMP Kinase, C-terminal domain"/>
    <property type="match status" value="1"/>
</dbReference>
<proteinExistence type="inferred from homology"/>
<dbReference type="AlphaFoldDB" id="A0A9D1LGP8"/>
<evidence type="ECO:0000256" key="1">
    <source>
        <dbReference type="ARBA" id="ARBA00009684"/>
    </source>
</evidence>
<dbReference type="InterPro" id="IPR020568">
    <property type="entry name" value="Ribosomal_Su5_D2-typ_SF"/>
</dbReference>
<dbReference type="InterPro" id="IPR006204">
    <property type="entry name" value="GHMP_kinase_N_dom"/>
</dbReference>
<dbReference type="PANTHER" id="PTHR43527">
    <property type="entry name" value="4-DIPHOSPHOCYTIDYL-2-C-METHYL-D-ERYTHRITOL KINASE, CHLOROPLASTIC"/>
    <property type="match status" value="1"/>
</dbReference>
<dbReference type="GO" id="GO:0005524">
    <property type="term" value="F:ATP binding"/>
    <property type="evidence" value="ECO:0007669"/>
    <property type="project" value="UniProtKB-UniRule"/>
</dbReference>
<evidence type="ECO:0000256" key="3">
    <source>
        <dbReference type="ARBA" id="ARBA00017473"/>
    </source>
</evidence>
<keyword evidence="7 9" id="KW-0067">ATP-binding</keyword>
<dbReference type="EMBL" id="DVMS01000003">
    <property type="protein sequence ID" value="HIU38052.1"/>
    <property type="molecule type" value="Genomic_DNA"/>
</dbReference>
<feature type="domain" description="GHMP kinase C-terminal" evidence="11">
    <location>
        <begin position="192"/>
        <end position="260"/>
    </location>
</feature>
<dbReference type="HAMAP" id="MF_00061">
    <property type="entry name" value="IspE"/>
    <property type="match status" value="1"/>
</dbReference>
<evidence type="ECO:0000259" key="10">
    <source>
        <dbReference type="Pfam" id="PF00288"/>
    </source>
</evidence>
<reference evidence="12" key="1">
    <citation type="submission" date="2020-10" db="EMBL/GenBank/DDBJ databases">
        <authorList>
            <person name="Gilroy R."/>
        </authorList>
    </citation>
    <scope>NUCLEOTIDE SEQUENCE</scope>
    <source>
        <strain evidence="12">17073</strain>
    </source>
</reference>
<name>A0A9D1LGP8_9BACT</name>
<protein>
    <recommendedName>
        <fullName evidence="3 9">4-diphosphocytidyl-2-C-methyl-D-erythritol kinase</fullName>
        <shortName evidence="9">CMK</shortName>
        <ecNumber evidence="2 9">2.7.1.148</ecNumber>
    </recommendedName>
    <alternativeName>
        <fullName evidence="8 9">4-(cytidine-5'-diphospho)-2-C-methyl-D-erythritol kinase</fullName>
    </alternativeName>
</protein>
<dbReference type="PIRSF" id="PIRSF010376">
    <property type="entry name" value="IspE"/>
    <property type="match status" value="1"/>
</dbReference>
<dbReference type="InterPro" id="IPR014721">
    <property type="entry name" value="Ribsml_uS5_D2-typ_fold_subgr"/>
</dbReference>
<dbReference type="Pfam" id="PF00288">
    <property type="entry name" value="GHMP_kinases_N"/>
    <property type="match status" value="1"/>
</dbReference>
<feature type="active site" evidence="9">
    <location>
        <position position="132"/>
    </location>
</feature>
<dbReference type="InterPro" id="IPR036554">
    <property type="entry name" value="GHMP_kinase_C_sf"/>
</dbReference>
<dbReference type="Pfam" id="PF08544">
    <property type="entry name" value="GHMP_kinases_C"/>
    <property type="match status" value="1"/>
</dbReference>